<evidence type="ECO:0000313" key="2">
    <source>
        <dbReference type="Proteomes" id="UP000012089"/>
    </source>
</evidence>
<dbReference type="InterPro" id="IPR032675">
    <property type="entry name" value="LRR_dom_sf"/>
</dbReference>
<comment type="caution">
    <text evidence="1">The sequence shown here is derived from an EMBL/GenBank/DDBJ whole genome shotgun (WGS) entry which is preliminary data.</text>
</comment>
<organism evidence="1 2">
    <name type="scientific">Leptospira interrogans serovar Zanoni str. LT2156</name>
    <dbReference type="NCBI Taxonomy" id="1001601"/>
    <lineage>
        <taxon>Bacteria</taxon>
        <taxon>Pseudomonadati</taxon>
        <taxon>Spirochaetota</taxon>
        <taxon>Spirochaetia</taxon>
        <taxon>Leptospirales</taxon>
        <taxon>Leptospiraceae</taxon>
        <taxon>Leptospira</taxon>
    </lineage>
</organism>
<dbReference type="Gene3D" id="3.80.10.10">
    <property type="entry name" value="Ribonuclease Inhibitor"/>
    <property type="match status" value="1"/>
</dbReference>
<sequence length="68" mass="8086">KELYLEENQLTMLPKQIAALKQLARLSLKGNQFPSEEKERIQRLLPKCNISFKLVFRILYWAESTFTE</sequence>
<evidence type="ECO:0000313" key="1">
    <source>
        <dbReference type="EMBL" id="EMM98172.1"/>
    </source>
</evidence>
<proteinExistence type="predicted"/>
<protein>
    <recommendedName>
        <fullName evidence="3">Leucine rich repeat protein</fullName>
    </recommendedName>
</protein>
<dbReference type="EMBL" id="AFMF02000001">
    <property type="protein sequence ID" value="EMM98172.1"/>
    <property type="molecule type" value="Genomic_DNA"/>
</dbReference>
<reference evidence="1 2" key="1">
    <citation type="submission" date="2013-01" db="EMBL/GenBank/DDBJ databases">
        <authorList>
            <person name="Harkins D.M."/>
            <person name="Durkin A.S."/>
            <person name="Brinkac L.M."/>
            <person name="Haft D.H."/>
            <person name="Selengut J.D."/>
            <person name="Sanka R."/>
            <person name="DePew J."/>
            <person name="Purushe J."/>
            <person name="Tulsiani S.M."/>
            <person name="Graham G.C."/>
            <person name="Burns M.-A."/>
            <person name="Dohnt M.F."/>
            <person name="Smythe L.D."/>
            <person name="McKay D.B."/>
            <person name="Craig S.B."/>
            <person name="Vinetz J.M."/>
            <person name="Sutton G.G."/>
            <person name="Nierman W.C."/>
            <person name="Fouts D.E."/>
        </authorList>
    </citation>
    <scope>NUCLEOTIDE SEQUENCE [LARGE SCALE GENOMIC DNA]</scope>
    <source>
        <strain evidence="1 2">LT2156</strain>
    </source>
</reference>
<feature type="non-terminal residue" evidence="1">
    <location>
        <position position="1"/>
    </location>
</feature>
<dbReference type="AlphaFoldDB" id="M6HRY3"/>
<dbReference type="SUPFAM" id="SSF52047">
    <property type="entry name" value="RNI-like"/>
    <property type="match status" value="1"/>
</dbReference>
<evidence type="ECO:0008006" key="3">
    <source>
        <dbReference type="Google" id="ProtNLM"/>
    </source>
</evidence>
<gene>
    <name evidence="1" type="ORF">LEP1GSC158_4092</name>
</gene>
<dbReference type="Proteomes" id="UP000012089">
    <property type="component" value="Unassembled WGS sequence"/>
</dbReference>
<name>M6HRY3_LEPIR</name>
<accession>M6HRY3</accession>